<dbReference type="InterPro" id="IPR044527">
    <property type="entry name" value="NrtA/CpmA_ABC-bd_dom"/>
</dbReference>
<dbReference type="Proteomes" id="UP000479756">
    <property type="component" value="Unassembled WGS sequence"/>
</dbReference>
<organism evidence="11 12">
    <name type="scientific">Galbitalea soli</name>
    <dbReference type="NCBI Taxonomy" id="1268042"/>
    <lineage>
        <taxon>Bacteria</taxon>
        <taxon>Bacillati</taxon>
        <taxon>Actinomycetota</taxon>
        <taxon>Actinomycetes</taxon>
        <taxon>Micrococcales</taxon>
        <taxon>Microbacteriaceae</taxon>
        <taxon>Galbitalea</taxon>
    </lineage>
</organism>
<evidence type="ECO:0000256" key="5">
    <source>
        <dbReference type="ARBA" id="ARBA00022475"/>
    </source>
</evidence>
<dbReference type="InterPro" id="IPR006311">
    <property type="entry name" value="TAT_signal"/>
</dbReference>
<feature type="chain" id="PRO_5038459304" evidence="10">
    <location>
        <begin position="24"/>
        <end position="356"/>
    </location>
</feature>
<evidence type="ECO:0000256" key="9">
    <source>
        <dbReference type="ARBA" id="ARBA00024031"/>
    </source>
</evidence>
<dbReference type="PANTHER" id="PTHR30024:SF47">
    <property type="entry name" value="TAURINE-BINDING PERIPLASMIC PROTEIN"/>
    <property type="match status" value="1"/>
</dbReference>
<evidence type="ECO:0000256" key="1">
    <source>
        <dbReference type="ARBA" id="ARBA00004418"/>
    </source>
</evidence>
<protein>
    <submittedName>
        <fullName evidence="11">ABC transporter substrate-binding protein</fullName>
    </submittedName>
</protein>
<proteinExistence type="inferred from homology"/>
<evidence type="ECO:0000256" key="8">
    <source>
        <dbReference type="ARBA" id="ARBA00023136"/>
    </source>
</evidence>
<dbReference type="PROSITE" id="PS51318">
    <property type="entry name" value="TAT"/>
    <property type="match status" value="1"/>
</dbReference>
<evidence type="ECO:0000256" key="2">
    <source>
        <dbReference type="ARBA" id="ARBA00004533"/>
    </source>
</evidence>
<keyword evidence="5" id="KW-1003">Cell membrane</keyword>
<evidence type="ECO:0000256" key="3">
    <source>
        <dbReference type="ARBA" id="ARBA00010742"/>
    </source>
</evidence>
<evidence type="ECO:0000256" key="7">
    <source>
        <dbReference type="ARBA" id="ARBA00022729"/>
    </source>
</evidence>
<keyword evidence="7 10" id="KW-0732">Signal</keyword>
<dbReference type="GO" id="GO:0042597">
    <property type="term" value="C:periplasmic space"/>
    <property type="evidence" value="ECO:0007669"/>
    <property type="project" value="UniProtKB-SubCell"/>
</dbReference>
<comment type="subcellular location">
    <subcellularLocation>
        <location evidence="2">Cell inner membrane</location>
    </subcellularLocation>
    <subcellularLocation>
        <location evidence="1">Periplasm</location>
    </subcellularLocation>
</comment>
<dbReference type="GO" id="GO:0042626">
    <property type="term" value="F:ATPase-coupled transmembrane transporter activity"/>
    <property type="evidence" value="ECO:0007669"/>
    <property type="project" value="InterPro"/>
</dbReference>
<evidence type="ECO:0000256" key="10">
    <source>
        <dbReference type="SAM" id="SignalP"/>
    </source>
</evidence>
<evidence type="ECO:0000313" key="11">
    <source>
        <dbReference type="EMBL" id="NEM92030.1"/>
    </source>
</evidence>
<comment type="similarity">
    <text evidence="9">Belongs to the CmpA/NrtA family.</text>
</comment>
<dbReference type="Gene3D" id="3.40.190.10">
    <property type="entry name" value="Periplasmic binding protein-like II"/>
    <property type="match status" value="2"/>
</dbReference>
<comment type="caution">
    <text evidence="11">The sequence shown here is derived from an EMBL/GenBank/DDBJ whole genome shotgun (WGS) entry which is preliminary data.</text>
</comment>
<comment type="similarity">
    <text evidence="3">Belongs to the bacterial solute-binding protein SsuA/TauA family.</text>
</comment>
<reference evidence="11 12" key="1">
    <citation type="journal article" date="2014" name="Int. J. Syst. Evol. Microbiol.">
        <title>Description of Galbitalea soli gen. nov., sp. nov., and Frondihabitans sucicola sp. nov.</title>
        <authorList>
            <person name="Kim S.J."/>
            <person name="Lim J.M."/>
            <person name="Ahn J.H."/>
            <person name="Weon H.Y."/>
            <person name="Hamada M."/>
            <person name="Suzuki K."/>
            <person name="Ahn T.Y."/>
            <person name="Kwon S.W."/>
        </authorList>
    </citation>
    <scope>NUCLEOTIDE SEQUENCE [LARGE SCALE GENOMIC DNA]</scope>
    <source>
        <strain evidence="11 12">NBRC 108727</strain>
    </source>
</reference>
<dbReference type="Pfam" id="PF13379">
    <property type="entry name" value="NMT1_2"/>
    <property type="match status" value="1"/>
</dbReference>
<feature type="signal peptide" evidence="10">
    <location>
        <begin position="1"/>
        <end position="23"/>
    </location>
</feature>
<dbReference type="SUPFAM" id="SSF53850">
    <property type="entry name" value="Periplasmic binding protein-like II"/>
    <property type="match status" value="1"/>
</dbReference>
<dbReference type="EMBL" id="JAAGWZ010000003">
    <property type="protein sequence ID" value="NEM92030.1"/>
    <property type="molecule type" value="Genomic_DNA"/>
</dbReference>
<accession>A0A7C9PP32</accession>
<evidence type="ECO:0000256" key="6">
    <source>
        <dbReference type="ARBA" id="ARBA00022519"/>
    </source>
</evidence>
<evidence type="ECO:0000313" key="12">
    <source>
        <dbReference type="Proteomes" id="UP000479756"/>
    </source>
</evidence>
<dbReference type="PANTHER" id="PTHR30024">
    <property type="entry name" value="ALIPHATIC SULFONATES-BINDING PROTEIN-RELATED"/>
    <property type="match status" value="1"/>
</dbReference>
<dbReference type="GO" id="GO:0005886">
    <property type="term" value="C:plasma membrane"/>
    <property type="evidence" value="ECO:0007669"/>
    <property type="project" value="UniProtKB-SubCell"/>
</dbReference>
<dbReference type="PROSITE" id="PS51257">
    <property type="entry name" value="PROKAR_LIPOPROTEIN"/>
    <property type="match status" value="1"/>
</dbReference>
<name>A0A7C9PP32_9MICO</name>
<sequence length="356" mass="35939">MTMRRRSLIAALSLAVVTAAVLAGCAGPAGGQPTAAVAASELHLGYFANVTHAPALVGLDKGLFAKELGRTKISTQVFNAGPATIEALSAGAIDAAFIGPSPAINSYIKSKGASVVVVAGAATGGAALVVRSGITSAAELKGTTLATPQLGNTQDVALRSWLATQGYKTSITGGGDVTISPSENADTLKLFEAGTIDGAWLPEPWVSRLVLEAHAHVLVDEASLWPNGAFPTTVLVVNKSFLYAHPQTVKALVAGEVDSVNWLNAHPTEAAAAINEQLVAVAGKGLSAPVIERALANVKFSVDPQAQAFPTLITHAVSAGTGTQGSITGLFDLSLLNSILTASGGTAVSAHGLGKE</sequence>
<dbReference type="NCBIfam" id="TIGR01728">
    <property type="entry name" value="SsuA_fam"/>
    <property type="match status" value="1"/>
</dbReference>
<keyword evidence="6" id="KW-0997">Cell inner membrane</keyword>
<dbReference type="AlphaFoldDB" id="A0A7C9PP32"/>
<evidence type="ECO:0000256" key="4">
    <source>
        <dbReference type="ARBA" id="ARBA00022448"/>
    </source>
</evidence>
<keyword evidence="8" id="KW-0472">Membrane</keyword>
<keyword evidence="12" id="KW-1185">Reference proteome</keyword>
<dbReference type="CDD" id="cd13553">
    <property type="entry name" value="PBP2_NrtA_CpmA_like"/>
    <property type="match status" value="1"/>
</dbReference>
<keyword evidence="4" id="KW-0813">Transport</keyword>
<dbReference type="InterPro" id="IPR010067">
    <property type="entry name" value="ABC_SsuA_sub-bd"/>
</dbReference>
<gene>
    <name evidence="11" type="ORF">G3T37_11770</name>
</gene>